<dbReference type="AlphaFoldDB" id="A0A3M0L5Y7"/>
<sequence length="104" mass="12071">MLLVSSSQFVTDRFETDEWRRMRHGFRKRICCPLTQDVTSDKRFQGRLRSRRKGIAHCDEEQISAPPDTGMAVLAHLAPYLFFKVALEKNQWVSQEGQKSTLSI</sequence>
<organism evidence="1 2">
    <name type="scientific">Hirundo rustica rustica</name>
    <dbReference type="NCBI Taxonomy" id="333673"/>
    <lineage>
        <taxon>Eukaryota</taxon>
        <taxon>Metazoa</taxon>
        <taxon>Chordata</taxon>
        <taxon>Craniata</taxon>
        <taxon>Vertebrata</taxon>
        <taxon>Euteleostomi</taxon>
        <taxon>Archelosauria</taxon>
        <taxon>Archosauria</taxon>
        <taxon>Dinosauria</taxon>
        <taxon>Saurischia</taxon>
        <taxon>Theropoda</taxon>
        <taxon>Coelurosauria</taxon>
        <taxon>Aves</taxon>
        <taxon>Neognathae</taxon>
        <taxon>Neoaves</taxon>
        <taxon>Telluraves</taxon>
        <taxon>Australaves</taxon>
        <taxon>Passeriformes</taxon>
        <taxon>Sylvioidea</taxon>
        <taxon>Hirundinidae</taxon>
        <taxon>Hirundo</taxon>
    </lineage>
</organism>
<keyword evidence="2" id="KW-1185">Reference proteome</keyword>
<proteinExistence type="predicted"/>
<dbReference type="Proteomes" id="UP000269221">
    <property type="component" value="Unassembled WGS sequence"/>
</dbReference>
<name>A0A3M0L5Y7_HIRRU</name>
<dbReference type="EMBL" id="QRBI01000096">
    <property type="protein sequence ID" value="RMC18410.1"/>
    <property type="molecule type" value="Genomic_DNA"/>
</dbReference>
<evidence type="ECO:0000313" key="2">
    <source>
        <dbReference type="Proteomes" id="UP000269221"/>
    </source>
</evidence>
<protein>
    <submittedName>
        <fullName evidence="1">Uncharacterized protein</fullName>
    </submittedName>
</protein>
<reference evidence="1 2" key="1">
    <citation type="submission" date="2018-07" db="EMBL/GenBank/DDBJ databases">
        <title>A high quality draft genome assembly of the barn swallow (H. rustica rustica).</title>
        <authorList>
            <person name="Formenti G."/>
            <person name="Chiara M."/>
            <person name="Poveda L."/>
            <person name="Francoijs K.-J."/>
            <person name="Bonisoli-Alquati A."/>
            <person name="Canova L."/>
            <person name="Gianfranceschi L."/>
            <person name="Horner D.S."/>
            <person name="Saino N."/>
        </authorList>
    </citation>
    <scope>NUCLEOTIDE SEQUENCE [LARGE SCALE GENOMIC DNA]</scope>
    <source>
        <strain evidence="1">Chelidonia</strain>
        <tissue evidence="1">Blood</tissue>
    </source>
</reference>
<evidence type="ECO:0000313" key="1">
    <source>
        <dbReference type="EMBL" id="RMC18410.1"/>
    </source>
</evidence>
<gene>
    <name evidence="1" type="ORF">DUI87_04297</name>
</gene>
<accession>A0A3M0L5Y7</accession>
<comment type="caution">
    <text evidence="1">The sequence shown here is derived from an EMBL/GenBank/DDBJ whole genome shotgun (WGS) entry which is preliminary data.</text>
</comment>